<proteinExistence type="predicted"/>
<gene>
    <name evidence="1" type="ORF">EVA_20023</name>
</gene>
<dbReference type="SUPFAM" id="SSF56935">
    <property type="entry name" value="Porins"/>
    <property type="match status" value="1"/>
</dbReference>
<evidence type="ECO:0000313" key="1">
    <source>
        <dbReference type="EMBL" id="EJW91874.1"/>
    </source>
</evidence>
<sequence>MKVFRYYILFLVHLFMLPVFSQKTVPHDLYISVIDAFTHQPIPIDKVNKAEILHPDSTLFMTVKFTAVKNNRTGLRRTCANTLIEKQPTNKFILKLSAKGYATKYINLNLYWRKRNASFTNLIDIPLRRLTISETEQILGEAQVVATKIKFYTNGDTLVYNPDAFQLQEGSMLDGIISQLPGVELKPNGQILVNGKVVESLLLNGRDFFKGENTILLDNLPAYMVKNIQIYHKESDTSRHLGHKVDEGELVMDIKLKRQYSIGWIANTEWGGGTEDRYLGRLFALRFTPQSRLSFFGNLNNVNDRRKPNGNGGWGDFDPSGGLTTTKRGGLDYGVYDKRDRFTLEGNVSTSYIENNLQWDGNGIDFLPGGDVHNVSSNHKQSDNFSISTSHNFKMQHPITGLGYSFAPRFSYSRTDNQSNYLNGSFNMKPDKNYAEVLDSLFSPNWTKTVRNLVRRNGEQAKGKTTEKSAGLEYWSFIRLPRTLNGFSIDGDLAYNYDKSDIFNHFVHNYYQNQQMEEDFRNRYDYRHHETFKVSSRFKFFWNWNQEMFLNPSYTFTYFKENGNQSFYRLDFLDESAGQPLGWLPSQMENMLQALDEDNTNESTLNRFMHKVTLDWQWNHTQKDQNNKPLSSWYVTIRPELLYQINRFDYRNAFKPQRINRDYWLPQFYFDLTRNTKGYKHELKMKLSISTLAPALTNMLDRTFTANPLAVTVGNPGLKKQTNYYVNFDYRSNKWLQQKERLLSGYVGWLYSTNAVAASRFFDRQSGITTTKSVNVNGNWQAWSNLHFTTPLDKKRKIILTANSFAQYYHTVDYASAQTEVNPVRTTTTAFLTGETLNINYRYKKVNLGIKGNMTYTHQNSTLENFVSPNTWSIHYGASAVIDLPWKFQLSTDLTQFSRRGYESANMNRDDLVWNARLSKNFLNNRLTVMVDAWDILGNLSNVSTGMNQQGSWELYP</sequence>
<name>J9FWX9_9ZZZZ</name>
<comment type="caution">
    <text evidence="1">The sequence shown here is derived from an EMBL/GenBank/DDBJ whole genome shotgun (WGS) entry which is preliminary data.</text>
</comment>
<evidence type="ECO:0008006" key="2">
    <source>
        <dbReference type="Google" id="ProtNLM"/>
    </source>
</evidence>
<dbReference type="EMBL" id="AMCI01007893">
    <property type="protein sequence ID" value="EJW91874.1"/>
    <property type="molecule type" value="Genomic_DNA"/>
</dbReference>
<dbReference type="AlphaFoldDB" id="J9FWX9"/>
<organism evidence="1">
    <name type="scientific">gut metagenome</name>
    <dbReference type="NCBI Taxonomy" id="749906"/>
    <lineage>
        <taxon>unclassified sequences</taxon>
        <taxon>metagenomes</taxon>
        <taxon>organismal metagenomes</taxon>
    </lineage>
</organism>
<reference evidence="1" key="1">
    <citation type="journal article" date="2012" name="PLoS ONE">
        <title>Gene sets for utilization of primary and secondary nutrition supplies in the distal gut of endangered iberian lynx.</title>
        <authorList>
            <person name="Alcaide M."/>
            <person name="Messina E."/>
            <person name="Richter M."/>
            <person name="Bargiela R."/>
            <person name="Peplies J."/>
            <person name="Huws S.A."/>
            <person name="Newbold C.J."/>
            <person name="Golyshin P.N."/>
            <person name="Simon M.A."/>
            <person name="Lopez G."/>
            <person name="Yakimov M.M."/>
            <person name="Ferrer M."/>
        </authorList>
    </citation>
    <scope>NUCLEOTIDE SEQUENCE</scope>
</reference>
<protein>
    <recommendedName>
        <fullName evidence="2">Outer membrane protein beta-barrel domain-containing protein</fullName>
    </recommendedName>
</protein>
<accession>J9FWX9</accession>